<evidence type="ECO:0000313" key="3">
    <source>
        <dbReference type="Proteomes" id="UP000287651"/>
    </source>
</evidence>
<dbReference type="AlphaFoldDB" id="A0A426YZS2"/>
<sequence>MLCTSDADGGISSLRTEVWVFVPLTWSTVPDFYYSNHTHKLVAHDLFRDDVLLRLPVRGMKSLFYLVCGCSTCDSHGEGKHVRRQCLRANSGTRQSTNRSLREKISRSEVMPVLP</sequence>
<comment type="caution">
    <text evidence="2">The sequence shown here is derived from an EMBL/GenBank/DDBJ whole genome shotgun (WGS) entry which is preliminary data.</text>
</comment>
<evidence type="ECO:0000256" key="1">
    <source>
        <dbReference type="SAM" id="MobiDB-lite"/>
    </source>
</evidence>
<reference evidence="2 3" key="1">
    <citation type="journal article" date="2014" name="Agronomy (Basel)">
        <title>A Draft Genome Sequence for Ensete ventricosum, the Drought-Tolerant Tree Against Hunger.</title>
        <authorList>
            <person name="Harrison J."/>
            <person name="Moore K.A."/>
            <person name="Paszkiewicz K."/>
            <person name="Jones T."/>
            <person name="Grant M."/>
            <person name="Ambacheew D."/>
            <person name="Muzemil S."/>
            <person name="Studholme D.J."/>
        </authorList>
    </citation>
    <scope>NUCLEOTIDE SEQUENCE [LARGE SCALE GENOMIC DNA]</scope>
</reference>
<dbReference type="Proteomes" id="UP000287651">
    <property type="component" value="Unassembled WGS sequence"/>
</dbReference>
<name>A0A426YZS2_ENSVE</name>
<gene>
    <name evidence="2" type="ORF">B296_00014177</name>
</gene>
<feature type="region of interest" description="Disordered" evidence="1">
    <location>
        <begin position="93"/>
        <end position="115"/>
    </location>
</feature>
<dbReference type="EMBL" id="AMZH03009258">
    <property type="protein sequence ID" value="RRT57237.1"/>
    <property type="molecule type" value="Genomic_DNA"/>
</dbReference>
<evidence type="ECO:0000313" key="2">
    <source>
        <dbReference type="EMBL" id="RRT57237.1"/>
    </source>
</evidence>
<protein>
    <submittedName>
        <fullName evidence="2">Uncharacterized protein</fullName>
    </submittedName>
</protein>
<proteinExistence type="predicted"/>
<organism evidence="2 3">
    <name type="scientific">Ensete ventricosum</name>
    <name type="common">Abyssinian banana</name>
    <name type="synonym">Musa ensete</name>
    <dbReference type="NCBI Taxonomy" id="4639"/>
    <lineage>
        <taxon>Eukaryota</taxon>
        <taxon>Viridiplantae</taxon>
        <taxon>Streptophyta</taxon>
        <taxon>Embryophyta</taxon>
        <taxon>Tracheophyta</taxon>
        <taxon>Spermatophyta</taxon>
        <taxon>Magnoliopsida</taxon>
        <taxon>Liliopsida</taxon>
        <taxon>Zingiberales</taxon>
        <taxon>Musaceae</taxon>
        <taxon>Ensete</taxon>
    </lineage>
</organism>
<accession>A0A426YZS2</accession>